<dbReference type="EMBL" id="CP114014">
    <property type="protein sequence ID" value="XAY05277.1"/>
    <property type="molecule type" value="Genomic_DNA"/>
</dbReference>
<accession>A0AAU7AUJ2</accession>
<protein>
    <recommendedName>
        <fullName evidence="1">PRC-barrel domain-containing protein</fullName>
    </recommendedName>
</protein>
<reference evidence="2" key="1">
    <citation type="submission" date="2022-12" db="EMBL/GenBank/DDBJ databases">
        <title>Paraconexibacter alkalitolerans sp. nov. and Baekduia alba sp. nov., isolated from soil and emended description of the genera Paraconexibacter (Chun et al., 2020) and Baekduia (An et al., 2020).</title>
        <authorList>
            <person name="Vieira S."/>
            <person name="Huber K.J."/>
            <person name="Geppert A."/>
            <person name="Wolf J."/>
            <person name="Neumann-Schaal M."/>
            <person name="Muesken M."/>
            <person name="Overmann J."/>
        </authorList>
    </citation>
    <scope>NUCLEOTIDE SEQUENCE</scope>
    <source>
        <strain evidence="2">AEG42_29</strain>
    </source>
</reference>
<dbReference type="SUPFAM" id="SSF50346">
    <property type="entry name" value="PRC-barrel domain"/>
    <property type="match status" value="1"/>
</dbReference>
<dbReference type="Pfam" id="PF05239">
    <property type="entry name" value="PRC"/>
    <property type="match status" value="1"/>
</dbReference>
<evidence type="ECO:0000259" key="1">
    <source>
        <dbReference type="Pfam" id="PF05239"/>
    </source>
</evidence>
<dbReference type="InterPro" id="IPR011033">
    <property type="entry name" value="PRC_barrel-like_sf"/>
</dbReference>
<evidence type="ECO:0000313" key="2">
    <source>
        <dbReference type="EMBL" id="XAY05277.1"/>
    </source>
</evidence>
<name>A0AAU7AUJ2_9ACTN</name>
<dbReference type="InterPro" id="IPR027275">
    <property type="entry name" value="PRC-brl_dom"/>
</dbReference>
<proteinExistence type="predicted"/>
<dbReference type="KEGG" id="parq:DSM112329_02125"/>
<sequence length="129" mass="13820">MEPLGLLPSLLGARAYDEIGARLGHVADVLFEERTQRPAWLLLVLLRASDRFVLAPADGVRHHPGGIDLPLPRALVRTAPIAAGPPNELAADHARALAAHYGVRSSPGPWLGIVEPSLGLVDDRVRMAH</sequence>
<organism evidence="2">
    <name type="scientific">Paraconexibacter sp. AEG42_29</name>
    <dbReference type="NCBI Taxonomy" id="2997339"/>
    <lineage>
        <taxon>Bacteria</taxon>
        <taxon>Bacillati</taxon>
        <taxon>Actinomycetota</taxon>
        <taxon>Thermoleophilia</taxon>
        <taxon>Solirubrobacterales</taxon>
        <taxon>Paraconexibacteraceae</taxon>
        <taxon>Paraconexibacter</taxon>
    </lineage>
</organism>
<dbReference type="AlphaFoldDB" id="A0AAU7AUJ2"/>
<feature type="domain" description="PRC-barrel" evidence="1">
    <location>
        <begin position="9"/>
        <end position="67"/>
    </location>
</feature>
<gene>
    <name evidence="2" type="ORF">DSM112329_02125</name>
</gene>
<dbReference type="RefSeq" id="WP_354701790.1">
    <property type="nucleotide sequence ID" value="NZ_CP114014.1"/>
</dbReference>